<comment type="subcellular location">
    <subcellularLocation>
        <location evidence="1">Cell inner membrane</location>
        <topology evidence="1">Multi-pass membrane protein</topology>
    </subcellularLocation>
</comment>
<dbReference type="Pfam" id="PF06965">
    <property type="entry name" value="Na_H_antiport_1"/>
    <property type="match status" value="1"/>
</dbReference>
<evidence type="ECO:0008006" key="14">
    <source>
        <dbReference type="Google" id="ProtNLM"/>
    </source>
</evidence>
<feature type="transmembrane region" description="Helical" evidence="11">
    <location>
        <begin position="190"/>
        <end position="206"/>
    </location>
</feature>
<dbReference type="InterPro" id="IPR023171">
    <property type="entry name" value="Na/H_antiporter_dom_sf"/>
</dbReference>
<reference evidence="13" key="1">
    <citation type="journal article" date="2019" name="Int. J. Syst. Evol. Microbiol.">
        <title>The Global Catalogue of Microorganisms (GCM) 10K type strain sequencing project: providing services to taxonomists for standard genome sequencing and annotation.</title>
        <authorList>
            <consortium name="The Broad Institute Genomics Platform"/>
            <consortium name="The Broad Institute Genome Sequencing Center for Infectious Disease"/>
            <person name="Wu L."/>
            <person name="Ma J."/>
        </authorList>
    </citation>
    <scope>NUCLEOTIDE SEQUENCE [LARGE SCALE GENOMIC DNA]</scope>
    <source>
        <strain evidence="13">NBRC 113072</strain>
    </source>
</reference>
<keyword evidence="8" id="KW-0406">Ion transport</keyword>
<evidence type="ECO:0000256" key="3">
    <source>
        <dbReference type="ARBA" id="ARBA00022449"/>
    </source>
</evidence>
<name>A0ABQ6IY89_9MICO</name>
<keyword evidence="13" id="KW-1185">Reference proteome</keyword>
<keyword evidence="6 11" id="KW-1133">Transmembrane helix</keyword>
<sequence length="299" mass="32369">MKDRSLVDPYLRRRGRWRRRLTNETYAAIALALATVVALVWANVGDSYHQLWETPASLRVGPLAIELTLHGWVDEGLMSAFFFMVGLDVRRELTLGELSTPGRALLPVAAALGGLVVPALVYLAVAGDGPGAHAWGTVISTDTAFAIGMLALVGPRRAPRLRLFLLAFAVIDDIGALLVIAIFYTSSLETTALAVAAAGLVGVWLLQRAGVWRAAPYVALALVIWYAVYLSGVHATIAGVLIALLMPVYNVRSKDLAQANEIYHLFRQTPAPVTAQVMRDALAYTMPLNQRLSFALPRT</sequence>
<dbReference type="RefSeq" id="WP_284305695.1">
    <property type="nucleotide sequence ID" value="NZ_BSUO01000001.1"/>
</dbReference>
<proteinExistence type="predicted"/>
<feature type="transmembrane region" description="Helical" evidence="11">
    <location>
        <begin position="132"/>
        <end position="152"/>
    </location>
</feature>
<keyword evidence="2" id="KW-0813">Transport</keyword>
<keyword evidence="10" id="KW-0739">Sodium transport</keyword>
<evidence type="ECO:0000256" key="1">
    <source>
        <dbReference type="ARBA" id="ARBA00004429"/>
    </source>
</evidence>
<gene>
    <name evidence="12" type="ORF">GCM10025883_43000</name>
</gene>
<evidence type="ECO:0000313" key="12">
    <source>
        <dbReference type="EMBL" id="GMA42255.1"/>
    </source>
</evidence>
<evidence type="ECO:0000256" key="6">
    <source>
        <dbReference type="ARBA" id="ARBA00022989"/>
    </source>
</evidence>
<comment type="caution">
    <text evidence="12">The sequence shown here is derived from an EMBL/GenBank/DDBJ whole genome shotgun (WGS) entry which is preliminary data.</text>
</comment>
<evidence type="ECO:0000256" key="5">
    <source>
        <dbReference type="ARBA" id="ARBA00022692"/>
    </source>
</evidence>
<evidence type="ECO:0000256" key="9">
    <source>
        <dbReference type="ARBA" id="ARBA00023136"/>
    </source>
</evidence>
<evidence type="ECO:0000256" key="8">
    <source>
        <dbReference type="ARBA" id="ARBA00023065"/>
    </source>
</evidence>
<evidence type="ECO:0000256" key="4">
    <source>
        <dbReference type="ARBA" id="ARBA00022475"/>
    </source>
</evidence>
<keyword evidence="7" id="KW-0915">Sodium</keyword>
<evidence type="ECO:0000256" key="11">
    <source>
        <dbReference type="SAM" id="Phobius"/>
    </source>
</evidence>
<keyword evidence="5 11" id="KW-0812">Transmembrane</keyword>
<keyword evidence="9 11" id="KW-0472">Membrane</keyword>
<dbReference type="Gene3D" id="1.20.1530.10">
    <property type="entry name" value="Na+/H+ antiporter like domain"/>
    <property type="match status" value="1"/>
</dbReference>
<evidence type="ECO:0000256" key="2">
    <source>
        <dbReference type="ARBA" id="ARBA00022448"/>
    </source>
</evidence>
<protein>
    <recommendedName>
        <fullName evidence="14">Na+/H+ antiporter NhaA</fullName>
    </recommendedName>
</protein>
<dbReference type="EMBL" id="BSUO01000001">
    <property type="protein sequence ID" value="GMA42255.1"/>
    <property type="molecule type" value="Genomic_DNA"/>
</dbReference>
<organism evidence="12 13">
    <name type="scientific">Mobilicoccus caccae</name>
    <dbReference type="NCBI Taxonomy" id="1859295"/>
    <lineage>
        <taxon>Bacteria</taxon>
        <taxon>Bacillati</taxon>
        <taxon>Actinomycetota</taxon>
        <taxon>Actinomycetes</taxon>
        <taxon>Micrococcales</taxon>
        <taxon>Dermatophilaceae</taxon>
        <taxon>Mobilicoccus</taxon>
    </lineage>
</organism>
<evidence type="ECO:0000313" key="13">
    <source>
        <dbReference type="Proteomes" id="UP001157126"/>
    </source>
</evidence>
<evidence type="ECO:0000256" key="7">
    <source>
        <dbReference type="ARBA" id="ARBA00023053"/>
    </source>
</evidence>
<feature type="transmembrane region" description="Helical" evidence="11">
    <location>
        <begin position="218"/>
        <end position="246"/>
    </location>
</feature>
<feature type="transmembrane region" description="Helical" evidence="11">
    <location>
        <begin position="62"/>
        <end position="83"/>
    </location>
</feature>
<dbReference type="InterPro" id="IPR004670">
    <property type="entry name" value="NhaA"/>
</dbReference>
<feature type="transmembrane region" description="Helical" evidence="11">
    <location>
        <begin position="164"/>
        <end position="184"/>
    </location>
</feature>
<keyword evidence="4" id="KW-1003">Cell membrane</keyword>
<accession>A0ABQ6IY89</accession>
<dbReference type="PANTHER" id="PTHR30341:SF0">
    <property type="entry name" value="NA(+)_H(+) ANTIPORTER NHAA"/>
    <property type="match status" value="1"/>
</dbReference>
<dbReference type="Proteomes" id="UP001157126">
    <property type="component" value="Unassembled WGS sequence"/>
</dbReference>
<evidence type="ECO:0000256" key="10">
    <source>
        <dbReference type="ARBA" id="ARBA00023201"/>
    </source>
</evidence>
<keyword evidence="3" id="KW-0050">Antiport</keyword>
<dbReference type="PANTHER" id="PTHR30341">
    <property type="entry name" value="SODIUM ION/PROTON ANTIPORTER NHAA-RELATED"/>
    <property type="match status" value="1"/>
</dbReference>
<feature type="transmembrane region" description="Helical" evidence="11">
    <location>
        <begin position="104"/>
        <end position="126"/>
    </location>
</feature>
<feature type="transmembrane region" description="Helical" evidence="11">
    <location>
        <begin position="21"/>
        <end position="42"/>
    </location>
</feature>